<dbReference type="SFLD" id="SFLDF00562">
    <property type="entry name" value="HemN-like__clustered_with_heat"/>
    <property type="match status" value="1"/>
</dbReference>
<keyword evidence="7 9" id="KW-0411">Iron-sulfur</keyword>
<dbReference type="CDD" id="cd01335">
    <property type="entry name" value="Radical_SAM"/>
    <property type="match status" value="1"/>
</dbReference>
<protein>
    <recommendedName>
        <fullName evidence="2 9">Heme chaperone HemW</fullName>
    </recommendedName>
</protein>
<comment type="function">
    <text evidence="9">Probably acts as a heme chaperone, transferring heme to an unknown acceptor. Binds one molecule of heme per monomer, possibly covalently. Binds 1 [4Fe-4S] cluster. The cluster is coordinated with 3 cysteines and an exchangeable S-adenosyl-L-methionine.</text>
</comment>
<evidence type="ECO:0000256" key="9">
    <source>
        <dbReference type="RuleBase" id="RU364116"/>
    </source>
</evidence>
<keyword evidence="8 9" id="KW-0143">Chaperone</keyword>
<gene>
    <name evidence="11" type="primary">hemW</name>
    <name evidence="11" type="ORF">GCM10009804_39050</name>
</gene>
<dbReference type="InterPro" id="IPR058240">
    <property type="entry name" value="rSAM_sf"/>
</dbReference>
<sequence>MPSTLPEGEVAPPDGALPEAAVREAATRPLGFYLHVPFCASRCGYCDFNTYTAKELGGGGSQASYAETAVQEVRLARRVLQGVDRPVDTVFFGGGTPTLLPAADLGKMLAAVRDEFGLAADAEVTTEANPESVDPAYLEGLLEAGFTRVSFGMQSASSHVLKILDRQHTPGRALQAVKEATAAGFEHVNLDLIYGTPGESLADWRASLESALSAQPDHVSAYALIVEDGTQLARRIRRGELPMPDDDDLADKYVLADEMLSAEGLRWYEVSNWARDEAARCRHNELYWRGDTWWGIGPGAHSHAGGVRWWNVKHPSAYAERITSGASPAFARETLDAETRRVERVLLEVRLAAGLPLDVLDAAGLAAVDEVVADGLATVAGNRLVLTDRGRLLADAVVRDLLP</sequence>
<evidence type="ECO:0000256" key="8">
    <source>
        <dbReference type="ARBA" id="ARBA00023186"/>
    </source>
</evidence>
<proteinExistence type="inferred from homology"/>
<keyword evidence="12" id="KW-1185">Reference proteome</keyword>
<dbReference type="SFLD" id="SFLDS00029">
    <property type="entry name" value="Radical_SAM"/>
    <property type="match status" value="1"/>
</dbReference>
<dbReference type="SFLD" id="SFLDG01065">
    <property type="entry name" value="anaerobic_coproporphyrinogen-I"/>
    <property type="match status" value="1"/>
</dbReference>
<dbReference type="InterPro" id="IPR007197">
    <property type="entry name" value="rSAM"/>
</dbReference>
<evidence type="ECO:0000256" key="1">
    <source>
        <dbReference type="ARBA" id="ARBA00006100"/>
    </source>
</evidence>
<comment type="subcellular location">
    <subcellularLocation>
        <location evidence="9">Cytoplasm</location>
    </subcellularLocation>
</comment>
<keyword evidence="9" id="KW-0004">4Fe-4S</keyword>
<accession>A0ABP4PGK9</accession>
<dbReference type="PROSITE" id="PS51918">
    <property type="entry name" value="RADICAL_SAM"/>
    <property type="match status" value="1"/>
</dbReference>
<comment type="similarity">
    <text evidence="1">Belongs to the anaerobic coproporphyrinogen-III oxidase family. HemW subfamily.</text>
</comment>
<evidence type="ECO:0000313" key="12">
    <source>
        <dbReference type="Proteomes" id="UP001501705"/>
    </source>
</evidence>
<dbReference type="PANTHER" id="PTHR13932:SF5">
    <property type="entry name" value="RADICAL S-ADENOSYL METHIONINE DOMAIN-CONTAINING PROTEIN 1, MITOCHONDRIAL"/>
    <property type="match status" value="1"/>
</dbReference>
<dbReference type="NCBIfam" id="TIGR00539">
    <property type="entry name" value="hemN_rel"/>
    <property type="match status" value="1"/>
</dbReference>
<keyword evidence="3 9" id="KW-0349">Heme</keyword>
<dbReference type="RefSeq" id="WP_344235001.1">
    <property type="nucleotide sequence ID" value="NZ_BAAAPH010000012.1"/>
</dbReference>
<keyword evidence="9" id="KW-0963">Cytoplasm</keyword>
<keyword evidence="6 9" id="KW-0408">Iron</keyword>
<dbReference type="PANTHER" id="PTHR13932">
    <property type="entry name" value="COPROPORPHYRINIGEN III OXIDASE"/>
    <property type="match status" value="1"/>
</dbReference>
<evidence type="ECO:0000256" key="6">
    <source>
        <dbReference type="ARBA" id="ARBA00023004"/>
    </source>
</evidence>
<keyword evidence="5 9" id="KW-0479">Metal-binding</keyword>
<dbReference type="SFLD" id="SFLDF00288">
    <property type="entry name" value="HemN-like__clustered_with_nucl"/>
    <property type="match status" value="1"/>
</dbReference>
<evidence type="ECO:0000256" key="2">
    <source>
        <dbReference type="ARBA" id="ARBA00017228"/>
    </source>
</evidence>
<evidence type="ECO:0000256" key="5">
    <source>
        <dbReference type="ARBA" id="ARBA00022723"/>
    </source>
</evidence>
<reference evidence="12" key="1">
    <citation type="journal article" date="2019" name="Int. J. Syst. Evol. Microbiol.">
        <title>The Global Catalogue of Microorganisms (GCM) 10K type strain sequencing project: providing services to taxonomists for standard genome sequencing and annotation.</title>
        <authorList>
            <consortium name="The Broad Institute Genomics Platform"/>
            <consortium name="The Broad Institute Genome Sequencing Center for Infectious Disease"/>
            <person name="Wu L."/>
            <person name="Ma J."/>
        </authorList>
    </citation>
    <scope>NUCLEOTIDE SEQUENCE [LARGE SCALE GENOMIC DNA]</scope>
    <source>
        <strain evidence="12">JCM 15572</strain>
    </source>
</reference>
<feature type="domain" description="Radical SAM core" evidence="10">
    <location>
        <begin position="24"/>
        <end position="266"/>
    </location>
</feature>
<evidence type="ECO:0000256" key="7">
    <source>
        <dbReference type="ARBA" id="ARBA00023014"/>
    </source>
</evidence>
<dbReference type="InterPro" id="IPR013785">
    <property type="entry name" value="Aldolase_TIM"/>
</dbReference>
<dbReference type="Gene3D" id="3.20.20.70">
    <property type="entry name" value="Aldolase class I"/>
    <property type="match status" value="1"/>
</dbReference>
<dbReference type="Proteomes" id="UP001501705">
    <property type="component" value="Unassembled WGS sequence"/>
</dbReference>
<evidence type="ECO:0000259" key="10">
    <source>
        <dbReference type="PROSITE" id="PS51918"/>
    </source>
</evidence>
<dbReference type="Pfam" id="PF04055">
    <property type="entry name" value="Radical_SAM"/>
    <property type="match status" value="1"/>
</dbReference>
<dbReference type="EMBL" id="BAAAPH010000012">
    <property type="protein sequence ID" value="GAA1578775.1"/>
    <property type="molecule type" value="Genomic_DNA"/>
</dbReference>
<keyword evidence="4 9" id="KW-0949">S-adenosyl-L-methionine</keyword>
<comment type="caution">
    <text evidence="11">The sequence shown here is derived from an EMBL/GenBank/DDBJ whole genome shotgun (WGS) entry which is preliminary data.</text>
</comment>
<evidence type="ECO:0000256" key="3">
    <source>
        <dbReference type="ARBA" id="ARBA00022617"/>
    </source>
</evidence>
<name>A0ABP4PGK9_9ACTN</name>
<dbReference type="SFLD" id="SFLDG01082">
    <property type="entry name" value="B12-binding_domain_containing"/>
    <property type="match status" value="1"/>
</dbReference>
<dbReference type="InterPro" id="IPR004559">
    <property type="entry name" value="HemW-like"/>
</dbReference>
<dbReference type="InterPro" id="IPR006638">
    <property type="entry name" value="Elp3/MiaA/NifB-like_rSAM"/>
</dbReference>
<organism evidence="11 12">
    <name type="scientific">Kribbella hippodromi</name>
    <dbReference type="NCBI Taxonomy" id="434347"/>
    <lineage>
        <taxon>Bacteria</taxon>
        <taxon>Bacillati</taxon>
        <taxon>Actinomycetota</taxon>
        <taxon>Actinomycetes</taxon>
        <taxon>Propionibacteriales</taxon>
        <taxon>Kribbellaceae</taxon>
        <taxon>Kribbella</taxon>
    </lineage>
</organism>
<dbReference type="SMART" id="SM00729">
    <property type="entry name" value="Elp3"/>
    <property type="match status" value="1"/>
</dbReference>
<dbReference type="SUPFAM" id="SSF102114">
    <property type="entry name" value="Radical SAM enzymes"/>
    <property type="match status" value="1"/>
</dbReference>
<evidence type="ECO:0000313" key="11">
    <source>
        <dbReference type="EMBL" id="GAA1578775.1"/>
    </source>
</evidence>
<dbReference type="InterPro" id="IPR034505">
    <property type="entry name" value="Coproporphyrinogen-III_oxidase"/>
</dbReference>
<evidence type="ECO:0000256" key="4">
    <source>
        <dbReference type="ARBA" id="ARBA00022691"/>
    </source>
</evidence>